<evidence type="ECO:0000313" key="3">
    <source>
        <dbReference type="Proteomes" id="UP000821853"/>
    </source>
</evidence>
<feature type="region of interest" description="Disordered" evidence="1">
    <location>
        <begin position="334"/>
        <end position="371"/>
    </location>
</feature>
<name>A0A9J6G8M4_HAELO</name>
<proteinExistence type="predicted"/>
<protein>
    <submittedName>
        <fullName evidence="2">Uncharacterized protein</fullName>
    </submittedName>
</protein>
<dbReference type="VEuPathDB" id="VectorBase:HLOH_060466"/>
<sequence>MCTITSPQQKRYRQYLEPGELYDVPESTLRYQREKQTFQSADSLLDGASSSAPTDDDVVAASEEGILQNAEEAAQHRGNRSDRYSEESGQSAASDIGEPEASEEFFDCQGETTGEFRSTRDFHPSDDGGGRDDDDVKTYINKWPSEKLPNLGVSKAQAVLLILMYVVHAGLTWSQIDGLLKLINTICGIDVVADNKYLFRKMWQCKMDTLNAQFFCKKCFKYLGSRNRKETSHTFTCSTCKVTRSVQNKWKSLERAYKKVKANNGSSGAGRVVCEYEDELSDVLEKEHHISPTIVLRPGATIEKTSRCDCLPLISVHYSSSYCVFVFSQPQDSDDENSSSCEEPPASPASAAAPGEGRSAPAKKRKRSNGSTVEAMLLEFREAKKERADRFEKKMSLLDRLVTAVEKVAAGCGQ</sequence>
<feature type="compositionally biased region" description="Basic and acidic residues" evidence="1">
    <location>
        <begin position="73"/>
        <end position="86"/>
    </location>
</feature>
<organism evidence="2 3">
    <name type="scientific">Haemaphysalis longicornis</name>
    <name type="common">Bush tick</name>
    <dbReference type="NCBI Taxonomy" id="44386"/>
    <lineage>
        <taxon>Eukaryota</taxon>
        <taxon>Metazoa</taxon>
        <taxon>Ecdysozoa</taxon>
        <taxon>Arthropoda</taxon>
        <taxon>Chelicerata</taxon>
        <taxon>Arachnida</taxon>
        <taxon>Acari</taxon>
        <taxon>Parasitiformes</taxon>
        <taxon>Ixodida</taxon>
        <taxon>Ixodoidea</taxon>
        <taxon>Ixodidae</taxon>
        <taxon>Haemaphysalinae</taxon>
        <taxon>Haemaphysalis</taxon>
    </lineage>
</organism>
<dbReference type="EMBL" id="JABSTR010000005">
    <property type="protein sequence ID" value="KAH9371794.1"/>
    <property type="molecule type" value="Genomic_DNA"/>
</dbReference>
<feature type="compositionally biased region" description="Basic and acidic residues" evidence="1">
    <location>
        <begin position="117"/>
        <end position="134"/>
    </location>
</feature>
<feature type="region of interest" description="Disordered" evidence="1">
    <location>
        <begin position="40"/>
        <end position="102"/>
    </location>
</feature>
<accession>A0A9J6G8M4</accession>
<feature type="region of interest" description="Disordered" evidence="1">
    <location>
        <begin position="114"/>
        <end position="134"/>
    </location>
</feature>
<reference evidence="2 3" key="1">
    <citation type="journal article" date="2020" name="Cell">
        <title>Large-Scale Comparative Analyses of Tick Genomes Elucidate Their Genetic Diversity and Vector Capacities.</title>
        <authorList>
            <consortium name="Tick Genome and Microbiome Consortium (TIGMIC)"/>
            <person name="Jia N."/>
            <person name="Wang J."/>
            <person name="Shi W."/>
            <person name="Du L."/>
            <person name="Sun Y."/>
            <person name="Zhan W."/>
            <person name="Jiang J.F."/>
            <person name="Wang Q."/>
            <person name="Zhang B."/>
            <person name="Ji P."/>
            <person name="Bell-Sakyi L."/>
            <person name="Cui X.M."/>
            <person name="Yuan T.T."/>
            <person name="Jiang B.G."/>
            <person name="Yang W.F."/>
            <person name="Lam T.T."/>
            <person name="Chang Q.C."/>
            <person name="Ding S.J."/>
            <person name="Wang X.J."/>
            <person name="Zhu J.G."/>
            <person name="Ruan X.D."/>
            <person name="Zhao L."/>
            <person name="Wei J.T."/>
            <person name="Ye R.Z."/>
            <person name="Que T.C."/>
            <person name="Du C.H."/>
            <person name="Zhou Y.H."/>
            <person name="Cheng J.X."/>
            <person name="Dai P.F."/>
            <person name="Guo W.B."/>
            <person name="Han X.H."/>
            <person name="Huang E.J."/>
            <person name="Li L.F."/>
            <person name="Wei W."/>
            <person name="Gao Y.C."/>
            <person name="Liu J.Z."/>
            <person name="Shao H.Z."/>
            <person name="Wang X."/>
            <person name="Wang C.C."/>
            <person name="Yang T.C."/>
            <person name="Huo Q.B."/>
            <person name="Li W."/>
            <person name="Chen H.Y."/>
            <person name="Chen S.E."/>
            <person name="Zhou L.G."/>
            <person name="Ni X.B."/>
            <person name="Tian J.H."/>
            <person name="Sheng Y."/>
            <person name="Liu T."/>
            <person name="Pan Y.S."/>
            <person name="Xia L.Y."/>
            <person name="Li J."/>
            <person name="Zhao F."/>
            <person name="Cao W.C."/>
        </authorList>
    </citation>
    <scope>NUCLEOTIDE SEQUENCE [LARGE SCALE GENOMIC DNA]</scope>
    <source>
        <strain evidence="2">HaeL-2018</strain>
    </source>
</reference>
<evidence type="ECO:0000256" key="1">
    <source>
        <dbReference type="SAM" id="MobiDB-lite"/>
    </source>
</evidence>
<feature type="compositionally biased region" description="Low complexity" evidence="1">
    <location>
        <begin position="40"/>
        <end position="52"/>
    </location>
</feature>
<feature type="compositionally biased region" description="Low complexity" evidence="1">
    <location>
        <begin position="338"/>
        <end position="360"/>
    </location>
</feature>
<dbReference type="OrthoDB" id="6514783at2759"/>
<dbReference type="Proteomes" id="UP000821853">
    <property type="component" value="Chromosome 3"/>
</dbReference>
<keyword evidence="3" id="KW-1185">Reference proteome</keyword>
<gene>
    <name evidence="2" type="ORF">HPB48_000078</name>
</gene>
<evidence type="ECO:0000313" key="2">
    <source>
        <dbReference type="EMBL" id="KAH9371794.1"/>
    </source>
</evidence>
<comment type="caution">
    <text evidence="2">The sequence shown here is derived from an EMBL/GenBank/DDBJ whole genome shotgun (WGS) entry which is preliminary data.</text>
</comment>
<dbReference type="AlphaFoldDB" id="A0A9J6G8M4"/>